<feature type="domain" description="C2" evidence="20">
    <location>
        <begin position="127"/>
        <end position="252"/>
    </location>
</feature>
<accession>A0A2J7PFR2</accession>
<dbReference type="Gene3D" id="3.40.50.410">
    <property type="entry name" value="von Willebrand factor, type A domain"/>
    <property type="match status" value="1"/>
</dbReference>
<dbReference type="CDD" id="cd01459">
    <property type="entry name" value="vWA_copine_like"/>
    <property type="match status" value="1"/>
</dbReference>
<evidence type="ECO:0000256" key="15">
    <source>
        <dbReference type="ARBA" id="ARBA00058857"/>
    </source>
</evidence>
<keyword evidence="8" id="KW-0597">Phosphoprotein</keyword>
<dbReference type="Pfam" id="PF07002">
    <property type="entry name" value="Copine"/>
    <property type="match status" value="1"/>
</dbReference>
<dbReference type="GO" id="GO:0071277">
    <property type="term" value="P:cellular response to calcium ion"/>
    <property type="evidence" value="ECO:0007669"/>
    <property type="project" value="UniProtKB-ARBA"/>
</dbReference>
<dbReference type="PANTHER" id="PTHR10857">
    <property type="entry name" value="COPINE"/>
    <property type="match status" value="1"/>
</dbReference>
<dbReference type="SMART" id="SM00239">
    <property type="entry name" value="C2"/>
    <property type="match status" value="2"/>
</dbReference>
<dbReference type="SMART" id="SM00327">
    <property type="entry name" value="VWA"/>
    <property type="match status" value="1"/>
</dbReference>
<dbReference type="GO" id="GO:0005886">
    <property type="term" value="C:plasma membrane"/>
    <property type="evidence" value="ECO:0007669"/>
    <property type="project" value="UniProtKB-SubCell"/>
</dbReference>
<evidence type="ECO:0000256" key="10">
    <source>
        <dbReference type="ARBA" id="ARBA00022737"/>
    </source>
</evidence>
<dbReference type="Pfam" id="PF00168">
    <property type="entry name" value="C2"/>
    <property type="match status" value="2"/>
</dbReference>
<feature type="region of interest" description="Disordered" evidence="19">
    <location>
        <begin position="532"/>
        <end position="554"/>
    </location>
</feature>
<dbReference type="PANTHER" id="PTHR10857:SF106">
    <property type="entry name" value="C2 DOMAIN-CONTAINING PROTEIN"/>
    <property type="match status" value="1"/>
</dbReference>
<evidence type="ECO:0000256" key="4">
    <source>
        <dbReference type="ARBA" id="ARBA00004496"/>
    </source>
</evidence>
<evidence type="ECO:0000256" key="16">
    <source>
        <dbReference type="ARBA" id="ARBA00065466"/>
    </source>
</evidence>
<evidence type="ECO:0000256" key="19">
    <source>
        <dbReference type="SAM" id="MobiDB-lite"/>
    </source>
</evidence>
<dbReference type="FunFam" id="2.60.40.150:FF:000099">
    <property type="entry name" value="Copine 3"/>
    <property type="match status" value="1"/>
</dbReference>
<evidence type="ECO:0000256" key="14">
    <source>
        <dbReference type="ARBA" id="ARBA00023242"/>
    </source>
</evidence>
<keyword evidence="12" id="KW-0965">Cell junction</keyword>
<dbReference type="InterPro" id="IPR000008">
    <property type="entry name" value="C2_dom"/>
</dbReference>
<dbReference type="EMBL" id="NEVH01025650">
    <property type="protein sequence ID" value="PNF15184.1"/>
    <property type="molecule type" value="Genomic_DNA"/>
</dbReference>
<comment type="similarity">
    <text evidence="5">Belongs to the copine family.</text>
</comment>
<evidence type="ECO:0000256" key="3">
    <source>
        <dbReference type="ARBA" id="ARBA00004246"/>
    </source>
</evidence>
<dbReference type="PROSITE" id="PS50004">
    <property type="entry name" value="C2"/>
    <property type="match status" value="2"/>
</dbReference>
<dbReference type="InterPro" id="IPR036465">
    <property type="entry name" value="vWFA_dom_sf"/>
</dbReference>
<dbReference type="PROSITE" id="PS50234">
    <property type="entry name" value="VWFA"/>
    <property type="match status" value="1"/>
</dbReference>
<dbReference type="InterPro" id="IPR010734">
    <property type="entry name" value="Copine_C"/>
</dbReference>
<comment type="caution">
    <text evidence="22">The sequence shown here is derived from an EMBL/GenBank/DDBJ whole genome shotgun (WGS) entry which is preliminary data.</text>
</comment>
<comment type="subunit">
    <text evidence="16">Monomer. Interacts with ERBB2 (preferentially with the tyrosine phosphorylated form); this interaction occurs at the cell membrane and is increased in a growth factor heregulin-dependent manner. Interacts with SHC1; this interaction may mediate the binding of CPNE3 with ERBB2. Interacts with RACK1.</text>
</comment>
<keyword evidence="6" id="KW-1003">Cell membrane</keyword>
<proteinExistence type="inferred from homology"/>
<keyword evidence="11" id="KW-0106">Calcium</keyword>
<keyword evidence="13" id="KW-0472">Membrane</keyword>
<feature type="compositionally biased region" description="Polar residues" evidence="19">
    <location>
        <begin position="537"/>
        <end position="546"/>
    </location>
</feature>
<dbReference type="GO" id="GO:0005634">
    <property type="term" value="C:nucleus"/>
    <property type="evidence" value="ECO:0007669"/>
    <property type="project" value="UniProtKB-SubCell"/>
</dbReference>
<evidence type="ECO:0000256" key="17">
    <source>
        <dbReference type="ARBA" id="ARBA00074834"/>
    </source>
</evidence>
<evidence type="ECO:0000256" key="5">
    <source>
        <dbReference type="ARBA" id="ARBA00009048"/>
    </source>
</evidence>
<dbReference type="CDD" id="cd04047">
    <property type="entry name" value="C2B_Copine"/>
    <property type="match status" value="1"/>
</dbReference>
<dbReference type="STRING" id="105785.A0A2J7PFR2"/>
<dbReference type="OrthoDB" id="5855668at2759"/>
<dbReference type="SUPFAM" id="SSF53300">
    <property type="entry name" value="vWA-like"/>
    <property type="match status" value="1"/>
</dbReference>
<dbReference type="GO" id="GO:0046872">
    <property type="term" value="F:metal ion binding"/>
    <property type="evidence" value="ECO:0007669"/>
    <property type="project" value="UniProtKB-KW"/>
</dbReference>
<comment type="subcellular location">
    <subcellularLocation>
        <location evidence="3">Cell junction</location>
        <location evidence="3">Focal adhesion</location>
    </subcellularLocation>
    <subcellularLocation>
        <location evidence="2">Cell membrane</location>
    </subcellularLocation>
    <subcellularLocation>
        <location evidence="4">Cytoplasm</location>
    </subcellularLocation>
    <subcellularLocation>
        <location evidence="1">Nucleus</location>
    </subcellularLocation>
</comment>
<dbReference type="SUPFAM" id="SSF49562">
    <property type="entry name" value="C2 domain (Calcium/lipid-binding domain, CaLB)"/>
    <property type="match status" value="2"/>
</dbReference>
<keyword evidence="10" id="KW-0677">Repeat</keyword>
<dbReference type="InterPro" id="IPR045052">
    <property type="entry name" value="Copine"/>
</dbReference>
<dbReference type="InterPro" id="IPR035892">
    <property type="entry name" value="C2_domain_sf"/>
</dbReference>
<reference evidence="22 23" key="1">
    <citation type="submission" date="2017-12" db="EMBL/GenBank/DDBJ databases">
        <title>Hemimetabolous genomes reveal molecular basis of termite eusociality.</title>
        <authorList>
            <person name="Harrison M.C."/>
            <person name="Jongepier E."/>
            <person name="Robertson H.M."/>
            <person name="Arning N."/>
            <person name="Bitard-Feildel T."/>
            <person name="Chao H."/>
            <person name="Childers C.P."/>
            <person name="Dinh H."/>
            <person name="Doddapaneni H."/>
            <person name="Dugan S."/>
            <person name="Gowin J."/>
            <person name="Greiner C."/>
            <person name="Han Y."/>
            <person name="Hu H."/>
            <person name="Hughes D.S.T."/>
            <person name="Huylmans A.-K."/>
            <person name="Kemena C."/>
            <person name="Kremer L.P.M."/>
            <person name="Lee S.L."/>
            <person name="Lopez-Ezquerra A."/>
            <person name="Mallet L."/>
            <person name="Monroy-Kuhn J.M."/>
            <person name="Moser A."/>
            <person name="Murali S.C."/>
            <person name="Muzny D.M."/>
            <person name="Otani S."/>
            <person name="Piulachs M.-D."/>
            <person name="Poelchau M."/>
            <person name="Qu J."/>
            <person name="Schaub F."/>
            <person name="Wada-Katsumata A."/>
            <person name="Worley K.C."/>
            <person name="Xie Q."/>
            <person name="Ylla G."/>
            <person name="Poulsen M."/>
            <person name="Gibbs R.A."/>
            <person name="Schal C."/>
            <person name="Richards S."/>
            <person name="Belles X."/>
            <person name="Korb J."/>
            <person name="Bornberg-Bauer E."/>
        </authorList>
    </citation>
    <scope>NUCLEOTIDE SEQUENCE [LARGE SCALE GENOMIC DNA]</scope>
    <source>
        <tissue evidence="22">Whole body</tissue>
    </source>
</reference>
<organism evidence="22 23">
    <name type="scientific">Cryptotermes secundus</name>
    <dbReference type="NCBI Taxonomy" id="105785"/>
    <lineage>
        <taxon>Eukaryota</taxon>
        <taxon>Metazoa</taxon>
        <taxon>Ecdysozoa</taxon>
        <taxon>Arthropoda</taxon>
        <taxon>Hexapoda</taxon>
        <taxon>Insecta</taxon>
        <taxon>Pterygota</taxon>
        <taxon>Neoptera</taxon>
        <taxon>Polyneoptera</taxon>
        <taxon>Dictyoptera</taxon>
        <taxon>Blattodea</taxon>
        <taxon>Blattoidea</taxon>
        <taxon>Termitoidae</taxon>
        <taxon>Kalotermitidae</taxon>
        <taxon>Cryptotermitinae</taxon>
        <taxon>Cryptotermes</taxon>
    </lineage>
</organism>
<evidence type="ECO:0000259" key="21">
    <source>
        <dbReference type="PROSITE" id="PS50234"/>
    </source>
</evidence>
<dbReference type="Gene3D" id="2.60.40.150">
    <property type="entry name" value="C2 domain"/>
    <property type="match status" value="2"/>
</dbReference>
<protein>
    <recommendedName>
        <fullName evidence="17">Copine-3</fullName>
    </recommendedName>
    <alternativeName>
        <fullName evidence="18">Copine III</fullName>
    </alternativeName>
</protein>
<keyword evidence="9" id="KW-0479">Metal-binding</keyword>
<dbReference type="AlphaFoldDB" id="A0A2J7PFR2"/>
<evidence type="ECO:0000256" key="18">
    <source>
        <dbReference type="ARBA" id="ARBA00076171"/>
    </source>
</evidence>
<evidence type="ECO:0000256" key="6">
    <source>
        <dbReference type="ARBA" id="ARBA00022475"/>
    </source>
</evidence>
<dbReference type="GO" id="GO:0005737">
    <property type="term" value="C:cytoplasm"/>
    <property type="evidence" value="ECO:0007669"/>
    <property type="project" value="UniProtKB-SubCell"/>
</dbReference>
<evidence type="ECO:0000256" key="1">
    <source>
        <dbReference type="ARBA" id="ARBA00004123"/>
    </source>
</evidence>
<name>A0A2J7PFR2_9NEOP</name>
<dbReference type="InterPro" id="IPR037768">
    <property type="entry name" value="C2B_Copine"/>
</dbReference>
<dbReference type="InterPro" id="IPR002035">
    <property type="entry name" value="VWF_A"/>
</dbReference>
<gene>
    <name evidence="22" type="primary">CPNE8_2</name>
    <name evidence="22" type="ORF">B7P43_G14672</name>
</gene>
<evidence type="ECO:0000256" key="9">
    <source>
        <dbReference type="ARBA" id="ARBA00022723"/>
    </source>
</evidence>
<evidence type="ECO:0000259" key="20">
    <source>
        <dbReference type="PROSITE" id="PS50004"/>
    </source>
</evidence>
<sequence length="554" mass="62621">MARFIPGSASEPSSEVELTISCRNLLDCDVFSKSDPMCVTYLKNFEVMEWQEVARTETINNTLNPNFTKKVHVLYRFEEQQHIKFEVYDVDTYDPSLEKQDFLGQCVTTLGHIVSSGKVTLPLMGMPCNKGELTVVAEELAVCRDEVLLQFSGRNLDRKDWFGKSDPFLEFYKVSEDGEYHVVHRTEEIKWTLNPNWKPFVIPVRSLCSGDMDRSIRVLCYDWNRSGNHSLIGEFFVTLNELSAGPGPYNVHPCIHPTKQQQQPSYKNSGEIILVRYEYRKVYSFLDYIMGGLQLNCTIAIDFTASNGDPQSPDSLHFFSSSMPNQYEQALTAVGEIIQDYDSDHLFPVLGFGARLPPDGRVSHEFFVNMHPANPYCNGISGVLDAYRTCIRQIQLHGPTNFSPVINHVAKFAETYQDGSQYFILLIVTDGVITDMPRTKQAIIRASTLPMSIIIVGVGNADFTAMNELDADTVPLVFNGVQAQRDIVQFVPFRNFQRLQNVSAAKAYLAKEVLAEVPDQIVGYMKSRNIKPKKLHTQQSSNTSNEAPPPYSEH</sequence>
<dbReference type="CDD" id="cd04048">
    <property type="entry name" value="C2A_Copine"/>
    <property type="match status" value="1"/>
</dbReference>
<feature type="domain" description="C2" evidence="20">
    <location>
        <begin position="1"/>
        <end position="123"/>
    </location>
</feature>
<dbReference type="InParanoid" id="A0A2J7PFR2"/>
<dbReference type="FunFam" id="2.60.40.150:FF:000042">
    <property type="entry name" value="Copine 3"/>
    <property type="match status" value="1"/>
</dbReference>
<keyword evidence="14" id="KW-0539">Nucleus</keyword>
<dbReference type="GO" id="GO:0032991">
    <property type="term" value="C:protein-containing complex"/>
    <property type="evidence" value="ECO:0007669"/>
    <property type="project" value="UniProtKB-ARBA"/>
</dbReference>
<evidence type="ECO:0000313" key="23">
    <source>
        <dbReference type="Proteomes" id="UP000235965"/>
    </source>
</evidence>
<dbReference type="Proteomes" id="UP000235965">
    <property type="component" value="Unassembled WGS sequence"/>
</dbReference>
<evidence type="ECO:0000256" key="7">
    <source>
        <dbReference type="ARBA" id="ARBA00022490"/>
    </source>
</evidence>
<comment type="function">
    <text evidence="15">Calcium-dependent phospholipid-binding protein that plays a role in ERBB2-mediated tumor cell migration in response to growth factor heregulin stimulation.</text>
</comment>
<evidence type="ECO:0000256" key="13">
    <source>
        <dbReference type="ARBA" id="ARBA00023136"/>
    </source>
</evidence>
<keyword evidence="7" id="KW-0963">Cytoplasm</keyword>
<keyword evidence="23" id="KW-1185">Reference proteome</keyword>
<evidence type="ECO:0000256" key="12">
    <source>
        <dbReference type="ARBA" id="ARBA00022949"/>
    </source>
</evidence>
<evidence type="ECO:0000256" key="8">
    <source>
        <dbReference type="ARBA" id="ARBA00022553"/>
    </source>
</evidence>
<evidence type="ECO:0000256" key="2">
    <source>
        <dbReference type="ARBA" id="ARBA00004236"/>
    </source>
</evidence>
<evidence type="ECO:0000256" key="11">
    <source>
        <dbReference type="ARBA" id="ARBA00022837"/>
    </source>
</evidence>
<dbReference type="GO" id="GO:0005544">
    <property type="term" value="F:calcium-dependent phospholipid binding"/>
    <property type="evidence" value="ECO:0007669"/>
    <property type="project" value="InterPro"/>
</dbReference>
<evidence type="ECO:0000313" key="22">
    <source>
        <dbReference type="EMBL" id="PNF15184.1"/>
    </source>
</evidence>
<feature type="domain" description="VWFA" evidence="21">
    <location>
        <begin position="296"/>
        <end position="513"/>
    </location>
</feature>
<dbReference type="GO" id="GO:0005925">
    <property type="term" value="C:focal adhesion"/>
    <property type="evidence" value="ECO:0007669"/>
    <property type="project" value="UniProtKB-SubCell"/>
</dbReference>